<gene>
    <name evidence="1" type="ORF">KOR42_14830</name>
</gene>
<comment type="caution">
    <text evidence="1">The sequence shown here is derived from an EMBL/GenBank/DDBJ whole genome shotgun (WGS) entry which is preliminary data.</text>
</comment>
<keyword evidence="2" id="KW-1185">Reference proteome</keyword>
<name>A0A5C5X8C1_9PLAN</name>
<organism evidence="1 2">
    <name type="scientific">Thalassoglobus neptunius</name>
    <dbReference type="NCBI Taxonomy" id="1938619"/>
    <lineage>
        <taxon>Bacteria</taxon>
        <taxon>Pseudomonadati</taxon>
        <taxon>Planctomycetota</taxon>
        <taxon>Planctomycetia</taxon>
        <taxon>Planctomycetales</taxon>
        <taxon>Planctomycetaceae</taxon>
        <taxon>Thalassoglobus</taxon>
    </lineage>
</organism>
<evidence type="ECO:0000313" key="2">
    <source>
        <dbReference type="Proteomes" id="UP000317243"/>
    </source>
</evidence>
<protein>
    <submittedName>
        <fullName evidence="1">Uncharacterized protein</fullName>
    </submittedName>
</protein>
<sequence>MSIVDRMFEDHLNELTCRVLEGDWFHSPSRGRISFEMLRWFTLEKGGAVSVDRSGGWVAEWRHNRDHGTAVHRLIDLDVSH</sequence>
<dbReference type="AlphaFoldDB" id="A0A5C5X8C1"/>
<dbReference type="Proteomes" id="UP000317243">
    <property type="component" value="Unassembled WGS sequence"/>
</dbReference>
<evidence type="ECO:0000313" key="1">
    <source>
        <dbReference type="EMBL" id="TWT58112.1"/>
    </source>
</evidence>
<dbReference type="EMBL" id="SIHI01000001">
    <property type="protein sequence ID" value="TWT58112.1"/>
    <property type="molecule type" value="Genomic_DNA"/>
</dbReference>
<accession>A0A5C5X8C1</accession>
<proteinExistence type="predicted"/>
<reference evidence="1 2" key="1">
    <citation type="submission" date="2019-02" db="EMBL/GenBank/DDBJ databases">
        <title>Deep-cultivation of Planctomycetes and their phenomic and genomic characterization uncovers novel biology.</title>
        <authorList>
            <person name="Wiegand S."/>
            <person name="Jogler M."/>
            <person name="Boedeker C."/>
            <person name="Pinto D."/>
            <person name="Vollmers J."/>
            <person name="Rivas-Marin E."/>
            <person name="Kohn T."/>
            <person name="Peeters S.H."/>
            <person name="Heuer A."/>
            <person name="Rast P."/>
            <person name="Oberbeckmann S."/>
            <person name="Bunk B."/>
            <person name="Jeske O."/>
            <person name="Meyerdierks A."/>
            <person name="Storesund J.E."/>
            <person name="Kallscheuer N."/>
            <person name="Luecker S."/>
            <person name="Lage O.M."/>
            <person name="Pohl T."/>
            <person name="Merkel B.J."/>
            <person name="Hornburger P."/>
            <person name="Mueller R.-W."/>
            <person name="Bruemmer F."/>
            <person name="Labrenz M."/>
            <person name="Spormann A.M."/>
            <person name="Op Den Camp H."/>
            <person name="Overmann J."/>
            <person name="Amann R."/>
            <person name="Jetten M.S.M."/>
            <person name="Mascher T."/>
            <person name="Medema M.H."/>
            <person name="Devos D.P."/>
            <person name="Kaster A.-K."/>
            <person name="Ovreas L."/>
            <person name="Rohde M."/>
            <person name="Galperin M.Y."/>
            <person name="Jogler C."/>
        </authorList>
    </citation>
    <scope>NUCLEOTIDE SEQUENCE [LARGE SCALE GENOMIC DNA]</scope>
    <source>
        <strain evidence="1 2">KOR42</strain>
    </source>
</reference>